<feature type="compositionally biased region" description="Basic and acidic residues" evidence="5">
    <location>
        <begin position="577"/>
        <end position="589"/>
    </location>
</feature>
<organism evidence="7 8">
    <name type="scientific">Planoprotostelium fungivorum</name>
    <dbReference type="NCBI Taxonomy" id="1890364"/>
    <lineage>
        <taxon>Eukaryota</taxon>
        <taxon>Amoebozoa</taxon>
        <taxon>Evosea</taxon>
        <taxon>Variosea</taxon>
        <taxon>Cavosteliida</taxon>
        <taxon>Cavosteliaceae</taxon>
        <taxon>Planoprotostelium</taxon>
    </lineage>
</organism>
<dbReference type="AlphaFoldDB" id="A0A2P6NN90"/>
<keyword evidence="4 6" id="KW-0472">Membrane</keyword>
<keyword evidence="3 6" id="KW-1133">Transmembrane helix</keyword>
<evidence type="ECO:0000256" key="1">
    <source>
        <dbReference type="ARBA" id="ARBA00004167"/>
    </source>
</evidence>
<feature type="transmembrane region" description="Helical" evidence="6">
    <location>
        <begin position="674"/>
        <end position="695"/>
    </location>
</feature>
<dbReference type="OrthoDB" id="10251508at2759"/>
<dbReference type="InterPro" id="IPR024129">
    <property type="entry name" value="Sphingomy_SMPD4"/>
</dbReference>
<dbReference type="GO" id="GO:0046475">
    <property type="term" value="P:glycerophospholipid catabolic process"/>
    <property type="evidence" value="ECO:0007669"/>
    <property type="project" value="TreeGrafter"/>
</dbReference>
<name>A0A2P6NN90_9EUKA</name>
<feature type="region of interest" description="Disordered" evidence="5">
    <location>
        <begin position="353"/>
        <end position="373"/>
    </location>
</feature>
<evidence type="ECO:0000256" key="6">
    <source>
        <dbReference type="SAM" id="Phobius"/>
    </source>
</evidence>
<dbReference type="InParanoid" id="A0A2P6NN90"/>
<dbReference type="GO" id="GO:0050290">
    <property type="term" value="F:sphingomyelin phosphodiesterase D activity"/>
    <property type="evidence" value="ECO:0007669"/>
    <property type="project" value="InterPro"/>
</dbReference>
<dbReference type="STRING" id="1890364.A0A2P6NN90"/>
<dbReference type="Proteomes" id="UP000241769">
    <property type="component" value="Unassembled WGS sequence"/>
</dbReference>
<evidence type="ECO:0000313" key="8">
    <source>
        <dbReference type="Proteomes" id="UP000241769"/>
    </source>
</evidence>
<evidence type="ECO:0000256" key="2">
    <source>
        <dbReference type="ARBA" id="ARBA00022692"/>
    </source>
</evidence>
<dbReference type="PANTHER" id="PTHR12988">
    <property type="entry name" value="SPHINGOMYELIN PHOSPHODIESTERASE 4"/>
    <property type="match status" value="1"/>
</dbReference>
<protein>
    <submittedName>
        <fullName evidence="7">Sphingomyelin phosphodiesterase 4</fullName>
    </submittedName>
</protein>
<accession>A0A2P6NN90</accession>
<feature type="region of interest" description="Disordered" evidence="5">
    <location>
        <begin position="577"/>
        <end position="606"/>
    </location>
</feature>
<sequence>MEYQESKVDRAIKELSSDTRYRLLDEFTSDSMFDSAQQFSLFQEELNKLYQYIFGSTADDFIFNKGWLETENNEINGGLFNLLSPKGRLFQLLTNLSMDPMNLCLFPINRLPLKTQNDILTGATSKLFERKVTTIQTYGELNSRPTYQDERRSLALITNPIEQYLFHLFSFSENSRIEQNNGVYLQLIDAYLDHFIPSINLIQQGTDSHQETLMIPTADSLYVFQILLEFLLAPSTQTPRLSDPLLSNRTNEQPLIYIPGTLLKYHSVLRLVNHVTQYLCTDREFSLSTKGDSLSEPQPLPSNTLGNNIHHLLRAPLYSFLLETMKNVSPRSVLFKVTFDIWHNFVTPWSPTQTKKTGNAPSPFSNLNKKTMPPPQPNDPLIWKWYVEANLLYYTTLSSILVHSMDRFNYTSYGDDVHLIGQFVRAIEETQRRLKPMEPLRDSKGIPINSGDLLLEVEHQLRSQITSGAPKYTSNKNANLLAHAQYLGGPEFIFLELFSVERQQHLQSIVIHRLLPSPFVSYSGTRSDEKNKAVMGNLLPQWKSKESGGALCEVGLIENMTRIFRLEERVIEEAGKSVRNDSENNARREGTRRRGHSPKRDAQGRLTEEGRLQLASGAALCSHTAVPYLGDEQTRPVRSYENAFLVRLTYLVSTIVSESQFYKSKDLPRLNLRWMASYPNLALLFSCLFILYVLINLLF</sequence>
<keyword evidence="8" id="KW-1185">Reference proteome</keyword>
<keyword evidence="2 6" id="KW-0812">Transmembrane</keyword>
<dbReference type="EMBL" id="MDYQ01000046">
    <property type="protein sequence ID" value="PRP85368.1"/>
    <property type="molecule type" value="Genomic_DNA"/>
</dbReference>
<feature type="compositionally biased region" description="Polar residues" evidence="5">
    <location>
        <begin position="353"/>
        <end position="369"/>
    </location>
</feature>
<evidence type="ECO:0000256" key="3">
    <source>
        <dbReference type="ARBA" id="ARBA00022989"/>
    </source>
</evidence>
<gene>
    <name evidence="7" type="ORF">PROFUN_07076</name>
</gene>
<evidence type="ECO:0000256" key="5">
    <source>
        <dbReference type="SAM" id="MobiDB-lite"/>
    </source>
</evidence>
<comment type="caution">
    <text evidence="7">The sequence shown here is derived from an EMBL/GenBank/DDBJ whole genome shotgun (WGS) entry which is preliminary data.</text>
</comment>
<comment type="subcellular location">
    <subcellularLocation>
        <location evidence="1">Membrane</location>
        <topology evidence="1">Single-pass membrane protein</topology>
    </subcellularLocation>
</comment>
<dbReference type="GO" id="GO:0046513">
    <property type="term" value="P:ceramide biosynthetic process"/>
    <property type="evidence" value="ECO:0007669"/>
    <property type="project" value="TreeGrafter"/>
</dbReference>
<reference evidence="7 8" key="1">
    <citation type="journal article" date="2018" name="Genome Biol. Evol.">
        <title>Multiple Roots of Fruiting Body Formation in Amoebozoa.</title>
        <authorList>
            <person name="Hillmann F."/>
            <person name="Forbes G."/>
            <person name="Novohradska S."/>
            <person name="Ferling I."/>
            <person name="Riege K."/>
            <person name="Groth M."/>
            <person name="Westermann M."/>
            <person name="Marz M."/>
            <person name="Spaller T."/>
            <person name="Winckler T."/>
            <person name="Schaap P."/>
            <person name="Glockner G."/>
        </authorList>
    </citation>
    <scope>NUCLEOTIDE SEQUENCE [LARGE SCALE GENOMIC DNA]</scope>
    <source>
        <strain evidence="7 8">Jena</strain>
    </source>
</reference>
<evidence type="ECO:0000313" key="7">
    <source>
        <dbReference type="EMBL" id="PRP85368.1"/>
    </source>
</evidence>
<proteinExistence type="predicted"/>
<evidence type="ECO:0000256" key="4">
    <source>
        <dbReference type="ARBA" id="ARBA00023136"/>
    </source>
</evidence>
<dbReference type="Pfam" id="PF14724">
    <property type="entry name" value="mit_SMPDase"/>
    <property type="match status" value="1"/>
</dbReference>
<dbReference type="GO" id="GO:0016020">
    <property type="term" value="C:membrane"/>
    <property type="evidence" value="ECO:0007669"/>
    <property type="project" value="UniProtKB-SubCell"/>
</dbReference>
<dbReference type="GO" id="GO:0006685">
    <property type="term" value="P:sphingomyelin catabolic process"/>
    <property type="evidence" value="ECO:0007669"/>
    <property type="project" value="TreeGrafter"/>
</dbReference>
<dbReference type="PANTHER" id="PTHR12988:SF6">
    <property type="entry name" value="SPHINGOMYELIN PHOSPHODIESTERASE 4"/>
    <property type="match status" value="1"/>
</dbReference>